<dbReference type="EMBL" id="GBXM01096833">
    <property type="protein sequence ID" value="JAH11744.1"/>
    <property type="molecule type" value="Transcribed_RNA"/>
</dbReference>
<sequence>MKATLALCRRWDLDGKTVIRPGLCFRMTPEGTAVIDSSWYR</sequence>
<dbReference type="AlphaFoldDB" id="A0A0E9Q4U5"/>
<organism evidence="1">
    <name type="scientific">Anguilla anguilla</name>
    <name type="common">European freshwater eel</name>
    <name type="synonym">Muraena anguilla</name>
    <dbReference type="NCBI Taxonomy" id="7936"/>
    <lineage>
        <taxon>Eukaryota</taxon>
        <taxon>Metazoa</taxon>
        <taxon>Chordata</taxon>
        <taxon>Craniata</taxon>
        <taxon>Vertebrata</taxon>
        <taxon>Euteleostomi</taxon>
        <taxon>Actinopterygii</taxon>
        <taxon>Neopterygii</taxon>
        <taxon>Teleostei</taxon>
        <taxon>Anguilliformes</taxon>
        <taxon>Anguillidae</taxon>
        <taxon>Anguilla</taxon>
    </lineage>
</organism>
<proteinExistence type="predicted"/>
<name>A0A0E9Q4U5_ANGAN</name>
<accession>A0A0E9Q4U5</accession>
<evidence type="ECO:0000313" key="1">
    <source>
        <dbReference type="EMBL" id="JAH11744.1"/>
    </source>
</evidence>
<protein>
    <submittedName>
        <fullName evidence="1">Uncharacterized protein</fullName>
    </submittedName>
</protein>
<reference evidence="1" key="1">
    <citation type="submission" date="2014-11" db="EMBL/GenBank/DDBJ databases">
        <authorList>
            <person name="Amaro Gonzalez C."/>
        </authorList>
    </citation>
    <scope>NUCLEOTIDE SEQUENCE</scope>
</reference>
<reference evidence="1" key="2">
    <citation type="journal article" date="2015" name="Fish Shellfish Immunol.">
        <title>Early steps in the European eel (Anguilla anguilla)-Vibrio vulnificus interaction in the gills: Role of the RtxA13 toxin.</title>
        <authorList>
            <person name="Callol A."/>
            <person name="Pajuelo D."/>
            <person name="Ebbesson L."/>
            <person name="Teles M."/>
            <person name="MacKenzie S."/>
            <person name="Amaro C."/>
        </authorList>
    </citation>
    <scope>NUCLEOTIDE SEQUENCE</scope>
</reference>